<dbReference type="PANTHER" id="PTHR24074">
    <property type="entry name" value="CO-CHAPERONE PROTEIN DJLA"/>
    <property type="match status" value="1"/>
</dbReference>
<organism evidence="2 3">
    <name type="scientific">Lolium multiflorum</name>
    <name type="common">Italian ryegrass</name>
    <name type="synonym">Lolium perenne subsp. multiflorum</name>
    <dbReference type="NCBI Taxonomy" id="4521"/>
    <lineage>
        <taxon>Eukaryota</taxon>
        <taxon>Viridiplantae</taxon>
        <taxon>Streptophyta</taxon>
        <taxon>Embryophyta</taxon>
        <taxon>Tracheophyta</taxon>
        <taxon>Spermatophyta</taxon>
        <taxon>Magnoliopsida</taxon>
        <taxon>Liliopsida</taxon>
        <taxon>Poales</taxon>
        <taxon>Poaceae</taxon>
        <taxon>BOP clade</taxon>
        <taxon>Pooideae</taxon>
        <taxon>Poodae</taxon>
        <taxon>Poeae</taxon>
        <taxon>Poeae Chloroplast Group 2 (Poeae type)</taxon>
        <taxon>Loliodinae</taxon>
        <taxon>Loliinae</taxon>
        <taxon>Lolium</taxon>
    </lineage>
</organism>
<keyword evidence="3" id="KW-1185">Reference proteome</keyword>
<dbReference type="InterPro" id="IPR018253">
    <property type="entry name" value="DnaJ_domain_CS"/>
</dbReference>
<evidence type="ECO:0000259" key="1">
    <source>
        <dbReference type="PROSITE" id="PS50076"/>
    </source>
</evidence>
<protein>
    <recommendedName>
        <fullName evidence="1">J domain-containing protein</fullName>
    </recommendedName>
</protein>
<sequence>MSDHYQTLGLQPDASKSDIRNAYFRLAHRYHPDHHAQDDAAARAAADAAFRKAHDAYEVLSDDRRRAEYDRTVRPSYSSTSGNQRGQYGGGAFSGYTYGSPDWESRAEALRACQEEMSRAQSHDRDAYSSWSGYRNRQGQYPQAGVATDHGHGQSQVVPSSSCAVPPPLEDLHCYGLCINVIRKQRGVSTQGKDIYTFVAICNATIQKYILTICKVTNTRLPSDRLHAKP</sequence>
<dbReference type="PROSITE" id="PS50076">
    <property type="entry name" value="DNAJ_2"/>
    <property type="match status" value="1"/>
</dbReference>
<feature type="domain" description="J" evidence="1">
    <location>
        <begin position="3"/>
        <end position="73"/>
    </location>
</feature>
<dbReference type="InterPro" id="IPR050817">
    <property type="entry name" value="DjlA_DnaK_co-chaperone"/>
</dbReference>
<evidence type="ECO:0000313" key="2">
    <source>
        <dbReference type="EMBL" id="KAK1686805.1"/>
    </source>
</evidence>
<dbReference type="Gene3D" id="1.10.287.110">
    <property type="entry name" value="DnaJ domain"/>
    <property type="match status" value="1"/>
</dbReference>
<dbReference type="GO" id="GO:0005783">
    <property type="term" value="C:endoplasmic reticulum"/>
    <property type="evidence" value="ECO:0007669"/>
    <property type="project" value="UniProtKB-ARBA"/>
</dbReference>
<comment type="caution">
    <text evidence="2">The sequence shown here is derived from an EMBL/GenBank/DDBJ whole genome shotgun (WGS) entry which is preliminary data.</text>
</comment>
<dbReference type="SUPFAM" id="SSF46565">
    <property type="entry name" value="Chaperone J-domain"/>
    <property type="match status" value="1"/>
</dbReference>
<dbReference type="EMBL" id="JAUUTY010000002">
    <property type="protein sequence ID" value="KAK1686805.1"/>
    <property type="molecule type" value="Genomic_DNA"/>
</dbReference>
<dbReference type="PROSITE" id="PS00636">
    <property type="entry name" value="DNAJ_1"/>
    <property type="match status" value="1"/>
</dbReference>
<dbReference type="Proteomes" id="UP001231189">
    <property type="component" value="Unassembled WGS sequence"/>
</dbReference>
<dbReference type="Pfam" id="PF00226">
    <property type="entry name" value="DnaJ"/>
    <property type="match status" value="1"/>
</dbReference>
<evidence type="ECO:0000313" key="3">
    <source>
        <dbReference type="Proteomes" id="UP001231189"/>
    </source>
</evidence>
<proteinExistence type="predicted"/>
<dbReference type="SMART" id="SM00271">
    <property type="entry name" value="DnaJ"/>
    <property type="match status" value="1"/>
</dbReference>
<dbReference type="CDD" id="cd06257">
    <property type="entry name" value="DnaJ"/>
    <property type="match status" value="1"/>
</dbReference>
<reference evidence="2" key="1">
    <citation type="submission" date="2023-07" db="EMBL/GenBank/DDBJ databases">
        <title>A chromosome-level genome assembly of Lolium multiflorum.</title>
        <authorList>
            <person name="Chen Y."/>
            <person name="Copetti D."/>
            <person name="Kolliker R."/>
            <person name="Studer B."/>
        </authorList>
    </citation>
    <scope>NUCLEOTIDE SEQUENCE</scope>
    <source>
        <strain evidence="2">02402/16</strain>
        <tissue evidence="2">Leaf</tissue>
    </source>
</reference>
<dbReference type="InterPro" id="IPR001623">
    <property type="entry name" value="DnaJ_domain"/>
</dbReference>
<dbReference type="AlphaFoldDB" id="A0AAD8WZT7"/>
<dbReference type="InterPro" id="IPR036869">
    <property type="entry name" value="J_dom_sf"/>
</dbReference>
<gene>
    <name evidence="2" type="ORF">QYE76_047653</name>
</gene>
<accession>A0AAD8WZT7</accession>
<dbReference type="PRINTS" id="PR00625">
    <property type="entry name" value="JDOMAIN"/>
</dbReference>
<name>A0AAD8WZT7_LOLMU</name>